<feature type="transmembrane region" description="Helical" evidence="2">
    <location>
        <begin position="541"/>
        <end position="561"/>
    </location>
</feature>
<feature type="transmembrane region" description="Helical" evidence="2">
    <location>
        <begin position="886"/>
        <end position="904"/>
    </location>
</feature>
<sequence>MQRALLVLLFFLLISEQTIRGIGETTFVGNIPEKNRNVGRRERSNVNRFGINDWNRDRWGISSSNHGGGDGVNQGGKSTGTINSGNVRLNGSVIDGKESGNGGSGNGESGNGGSGNGESGNGGSDNGGSNKGGSDKGGSDKGGSDKGGSDKGGSDNEESGEVTPNVCTCDFTDKLNVVPQQKTKIICNLKPHYGEEVKILANKEYEVNCFNNSKVYCPLKNSIINNADIAKYSPKLKYEIKDIIHRDKDVTQYHLTIDKDASDILFFCTIKPKQVSELLEGEVKIDLKREVSEEYAIVLDDGVHICDFSKGNLSINPSAGFYYKNARYVNCIYKVVSNKLFLIKLPTLDIVTEKLLPSIVNCLSEYSFINFNLKHVEESEDSIALHLTFGDFKKVFNLSCALDLSDYTVEPSQKHMAKIALNHLSDCAHTHACANTEEGKLLGKQQDGKTAKGVEVLRRSNSPVVAKVKNTSAKMHVHASAHCTQDVCTMHTQGDETADSFFLRPSAKETIQEEKTHGSGSHILKYEDKYLGIETIPFRKFASFLYLFLVIFSKDLLCLLLEKERDFLLDLLVVLLILCGCMEIVFHLLMETSYIFDFMFFDIISLILLFWDLFICESYLFDLIYASMKKVYDIKQTNHAEVFYLLQLFKALRVTKMYRLSIEFIRNHTKEKYKHRNEWNFEKMESMQNREDLKESLKFTNKMHLALIKRYFMSLFFVMLSYILIEAMSISRESKHSMDYFIYNLDLLTEITNKNYIAFDDYYESEFLKALYFYSTIKKSRNDAEYLICFKSKRKLKNFMNKKEINLGEGERTLWDFANLPYNEVVKFINMNPSSGGQNDEEEIILDSTIKSLDELRYYEMIVYESRDFTFYISIKRSIEKNIKNAIILKILIILFSFVILFYFSSELNILLFPIESILKKLKLMKSNPTLALEMQEELLNHELDNILRNTKLKRNGIKGNYEILKMEENLMKLGTLMLLGFGEAGAKIISKNINEQERINLLINGEVVYSVFSFCDIRNFTEITETLKEKIMIFINLVAEIIHECCDFYGGSINKNIGDAFLLVWKCKKGDFPKKNHNSLESKYCMREDNSYDDISEKENIRRICDLAFLSTVQTLIRLQQSEKIRAFLKNEKIEDLIDKSALELSFGLHFGWAIEGAIGSSYKIDLSYLSENVNIASRLQDISKIYKSNIVISGDFYDNMSENFKKLLRKIDRVTLKGCGNPLNLYTFDICLNKIQKERTVHIFETFVTPPCADRKMIKILDDIKKKTQRRRRKKEVSNLTYDLYAEYARSNDVKSVRVHFPGEYLTLFENALELYLSGNWRESKITLDYLKNKFSIDDYIVYQLLDFMNTSNFIAPSDWCGYRRFLQKS</sequence>
<feature type="transmembrane region" description="Helical" evidence="2">
    <location>
        <begin position="568"/>
        <end position="589"/>
    </location>
</feature>
<gene>
    <name evidence="5" type="ORF">POVCU1_041200</name>
</gene>
<feature type="region of interest" description="Disordered" evidence="1">
    <location>
        <begin position="53"/>
        <end position="163"/>
    </location>
</feature>
<keyword evidence="2" id="KW-0472">Membrane</keyword>
<evidence type="ECO:0000313" key="5">
    <source>
        <dbReference type="EMBL" id="SBS97812.1"/>
    </source>
</evidence>
<dbReference type="PANTHER" id="PTHR43336">
    <property type="entry name" value="OXYGEN SENSOR HISTIDINE KINASE RESPONSE REGULATOR DEVS/DOSS"/>
    <property type="match status" value="1"/>
</dbReference>
<evidence type="ECO:0000256" key="2">
    <source>
        <dbReference type="SAM" id="Phobius"/>
    </source>
</evidence>
<organism evidence="5 6">
    <name type="scientific">Plasmodium ovale curtisi</name>
    <dbReference type="NCBI Taxonomy" id="864141"/>
    <lineage>
        <taxon>Eukaryota</taxon>
        <taxon>Sar</taxon>
        <taxon>Alveolata</taxon>
        <taxon>Apicomplexa</taxon>
        <taxon>Aconoidasida</taxon>
        <taxon>Haemosporida</taxon>
        <taxon>Plasmodiidae</taxon>
        <taxon>Plasmodium</taxon>
        <taxon>Plasmodium (Plasmodium)</taxon>
    </lineage>
</organism>
<keyword evidence="2" id="KW-1133">Transmembrane helix</keyword>
<evidence type="ECO:0000256" key="3">
    <source>
        <dbReference type="SAM" id="SignalP"/>
    </source>
</evidence>
<feature type="signal peptide" evidence="3">
    <location>
        <begin position="1"/>
        <end position="21"/>
    </location>
</feature>
<feature type="compositionally biased region" description="Gly residues" evidence="1">
    <location>
        <begin position="99"/>
        <end position="131"/>
    </location>
</feature>
<feature type="compositionally biased region" description="Gly residues" evidence="1">
    <location>
        <begin position="66"/>
        <end position="78"/>
    </location>
</feature>
<feature type="compositionally biased region" description="Basic and acidic residues" evidence="1">
    <location>
        <begin position="133"/>
        <end position="154"/>
    </location>
</feature>
<feature type="domain" description="Guanylate cyclase" evidence="4">
    <location>
        <begin position="1012"/>
        <end position="1182"/>
    </location>
</feature>
<dbReference type="InterPro" id="IPR029787">
    <property type="entry name" value="Nucleotide_cyclase"/>
</dbReference>
<dbReference type="Gene3D" id="3.30.70.1230">
    <property type="entry name" value="Nucleotide cyclase"/>
    <property type="match status" value="1"/>
</dbReference>
<evidence type="ECO:0000313" key="6">
    <source>
        <dbReference type="Proteomes" id="UP000078546"/>
    </source>
</evidence>
<dbReference type="PROSITE" id="PS50125">
    <property type="entry name" value="GUANYLATE_CYCLASE_2"/>
    <property type="match status" value="1"/>
</dbReference>
<feature type="transmembrane region" description="Helical" evidence="2">
    <location>
        <begin position="595"/>
        <end position="621"/>
    </location>
</feature>
<keyword evidence="2" id="KW-0812">Transmembrane</keyword>
<reference evidence="6" key="1">
    <citation type="submission" date="2016-05" db="EMBL/GenBank/DDBJ databases">
        <authorList>
            <person name="Naeem Raeece"/>
        </authorList>
    </citation>
    <scope>NUCLEOTIDE SEQUENCE [LARGE SCALE GENOMIC DNA]</scope>
</reference>
<dbReference type="InterPro" id="IPR001054">
    <property type="entry name" value="A/G_cyclase"/>
</dbReference>
<dbReference type="SUPFAM" id="SSF55073">
    <property type="entry name" value="Nucleotide cyclase"/>
    <property type="match status" value="1"/>
</dbReference>
<evidence type="ECO:0000256" key="1">
    <source>
        <dbReference type="SAM" id="MobiDB-lite"/>
    </source>
</evidence>
<protein>
    <submittedName>
        <fullName evidence="5">Adenylyl cyclase alpha, putative</fullName>
    </submittedName>
</protein>
<name>A0A1A8WXX2_PLAOA</name>
<dbReference type="Proteomes" id="UP000078546">
    <property type="component" value="Unassembled WGS sequence"/>
</dbReference>
<keyword evidence="3" id="KW-0732">Signal</keyword>
<dbReference type="CDD" id="cd07302">
    <property type="entry name" value="CHD"/>
    <property type="match status" value="1"/>
</dbReference>
<feature type="compositionally biased region" description="Polar residues" evidence="1">
    <location>
        <begin position="79"/>
        <end position="89"/>
    </location>
</feature>
<dbReference type="EMBL" id="FLQV01000757">
    <property type="protein sequence ID" value="SBS97812.1"/>
    <property type="molecule type" value="Genomic_DNA"/>
</dbReference>
<feature type="chain" id="PRO_5008381193" evidence="3">
    <location>
        <begin position="22"/>
        <end position="1372"/>
    </location>
</feature>
<dbReference type="GO" id="GO:0035556">
    <property type="term" value="P:intracellular signal transduction"/>
    <property type="evidence" value="ECO:0007669"/>
    <property type="project" value="InterPro"/>
</dbReference>
<proteinExistence type="predicted"/>
<dbReference type="PANTHER" id="PTHR43336:SF3">
    <property type="entry name" value="GUANYLATE CYCLASE DOMAIN-CONTAINING PROTEIN"/>
    <property type="match status" value="1"/>
</dbReference>
<evidence type="ECO:0000259" key="4">
    <source>
        <dbReference type="PROSITE" id="PS50125"/>
    </source>
</evidence>
<accession>A0A1A8WXX2</accession>
<dbReference type="GO" id="GO:0009190">
    <property type="term" value="P:cyclic nucleotide biosynthetic process"/>
    <property type="evidence" value="ECO:0007669"/>
    <property type="project" value="InterPro"/>
</dbReference>